<evidence type="ECO:0000313" key="1">
    <source>
        <dbReference type="EMBL" id="MEQ2411518.1"/>
    </source>
</evidence>
<sequence>MYLRNAQNDIIGLLDKDGKAVVRYTYDSWKPVCITAVAVTTILRSAGSSARMTHRF</sequence>
<dbReference type="Proteomes" id="UP001470752">
    <property type="component" value="Unassembled WGS sequence"/>
</dbReference>
<dbReference type="EMBL" id="JBBNFW010000044">
    <property type="protein sequence ID" value="MEQ2411518.1"/>
    <property type="molecule type" value="Genomic_DNA"/>
</dbReference>
<gene>
    <name evidence="1" type="ORF">AAAX94_00415</name>
</gene>
<proteinExistence type="predicted"/>
<keyword evidence="2" id="KW-1185">Reference proteome</keyword>
<name>A0ABV1CH25_9FIRM</name>
<evidence type="ECO:0000313" key="2">
    <source>
        <dbReference type="Proteomes" id="UP001470752"/>
    </source>
</evidence>
<accession>A0ABV1CH25</accession>
<reference evidence="1 2" key="1">
    <citation type="submission" date="2024-04" db="EMBL/GenBank/DDBJ databases">
        <title>Human intestinal bacterial collection.</title>
        <authorList>
            <person name="Pauvert C."/>
            <person name="Hitch T.C.A."/>
            <person name="Clavel T."/>
        </authorList>
    </citation>
    <scope>NUCLEOTIDE SEQUENCE [LARGE SCALE GENOMIC DNA]</scope>
    <source>
        <strain evidence="1 2">CLA-AA-H161</strain>
    </source>
</reference>
<protein>
    <recommendedName>
        <fullName evidence="3">RHS repeat protein</fullName>
    </recommendedName>
</protein>
<evidence type="ECO:0008006" key="3">
    <source>
        <dbReference type="Google" id="ProtNLM"/>
    </source>
</evidence>
<dbReference type="RefSeq" id="WP_349082117.1">
    <property type="nucleotide sequence ID" value="NZ_JBBNFW010000044.1"/>
</dbReference>
<comment type="caution">
    <text evidence="1">The sequence shown here is derived from an EMBL/GenBank/DDBJ whole genome shotgun (WGS) entry which is preliminary data.</text>
</comment>
<organism evidence="1 2">
    <name type="scientific">Blautia acetigignens</name>
    <dbReference type="NCBI Taxonomy" id="2981783"/>
    <lineage>
        <taxon>Bacteria</taxon>
        <taxon>Bacillati</taxon>
        <taxon>Bacillota</taxon>
        <taxon>Clostridia</taxon>
        <taxon>Lachnospirales</taxon>
        <taxon>Lachnospiraceae</taxon>
        <taxon>Blautia</taxon>
    </lineage>
</organism>